<accession>A0AC35G415</accession>
<sequence>MLPKIIEAGEKLFHGDYQLIQDSSSVHVSAESQYAFDEANILLFPLPPQSPDFNPIEFIWRDMKNFIKERNPKTKCDLVRVILEFWKTVTPSKCRTAIRLACRNIDRSFDGYNREHDTPTDRVYRN</sequence>
<evidence type="ECO:0000313" key="1">
    <source>
        <dbReference type="Proteomes" id="UP000887580"/>
    </source>
</evidence>
<protein>
    <submittedName>
        <fullName evidence="2">Tc1-like transposase DDE domain-containing protein</fullName>
    </submittedName>
</protein>
<evidence type="ECO:0000313" key="2">
    <source>
        <dbReference type="WBParaSite" id="PS1159_v2.g23858.t1"/>
    </source>
</evidence>
<name>A0AC35G415_9BILA</name>
<dbReference type="WBParaSite" id="PS1159_v2.g23858.t1">
    <property type="protein sequence ID" value="PS1159_v2.g23858.t1"/>
    <property type="gene ID" value="PS1159_v2.g23858"/>
</dbReference>
<dbReference type="Proteomes" id="UP000887580">
    <property type="component" value="Unplaced"/>
</dbReference>
<reference evidence="2" key="1">
    <citation type="submission" date="2022-11" db="UniProtKB">
        <authorList>
            <consortium name="WormBaseParasite"/>
        </authorList>
    </citation>
    <scope>IDENTIFICATION</scope>
</reference>
<proteinExistence type="predicted"/>
<organism evidence="1 2">
    <name type="scientific">Panagrolaimus sp. PS1159</name>
    <dbReference type="NCBI Taxonomy" id="55785"/>
    <lineage>
        <taxon>Eukaryota</taxon>
        <taxon>Metazoa</taxon>
        <taxon>Ecdysozoa</taxon>
        <taxon>Nematoda</taxon>
        <taxon>Chromadorea</taxon>
        <taxon>Rhabditida</taxon>
        <taxon>Tylenchina</taxon>
        <taxon>Panagrolaimomorpha</taxon>
        <taxon>Panagrolaimoidea</taxon>
        <taxon>Panagrolaimidae</taxon>
        <taxon>Panagrolaimus</taxon>
    </lineage>
</organism>